<dbReference type="Proteomes" id="UP001224890">
    <property type="component" value="Unassembled WGS sequence"/>
</dbReference>
<dbReference type="EMBL" id="JAHMHR010000013">
    <property type="protein sequence ID" value="KAK1688125.1"/>
    <property type="molecule type" value="Genomic_DNA"/>
</dbReference>
<dbReference type="RefSeq" id="XP_060431820.1">
    <property type="nucleotide sequence ID" value="XM_060581223.1"/>
</dbReference>
<evidence type="ECO:0000313" key="1">
    <source>
        <dbReference type="EMBL" id="KAK1688125.1"/>
    </source>
</evidence>
<dbReference type="AlphaFoldDB" id="A0AAJ0APR6"/>
<dbReference type="GeneID" id="85465749"/>
<name>A0AAJ0APR6_9PEZI</name>
<accession>A0AAJ0APR6</accession>
<reference evidence="1" key="1">
    <citation type="submission" date="2021-06" db="EMBL/GenBank/DDBJ databases">
        <title>Comparative genomics, transcriptomics and evolutionary studies reveal genomic signatures of adaptation to plant cell wall in hemibiotrophic fungi.</title>
        <authorList>
            <consortium name="DOE Joint Genome Institute"/>
            <person name="Baroncelli R."/>
            <person name="Diaz J.F."/>
            <person name="Benocci T."/>
            <person name="Peng M."/>
            <person name="Battaglia E."/>
            <person name="Haridas S."/>
            <person name="Andreopoulos W."/>
            <person name="Labutti K."/>
            <person name="Pangilinan J."/>
            <person name="Floch G.L."/>
            <person name="Makela M.R."/>
            <person name="Henrissat B."/>
            <person name="Grigoriev I.V."/>
            <person name="Crouch J.A."/>
            <person name="De Vries R.P."/>
            <person name="Sukno S.A."/>
            <person name="Thon M.R."/>
        </authorList>
    </citation>
    <scope>NUCLEOTIDE SEQUENCE</scope>
    <source>
        <strain evidence="1">CBS 193.32</strain>
    </source>
</reference>
<evidence type="ECO:0000313" key="2">
    <source>
        <dbReference type="Proteomes" id="UP001224890"/>
    </source>
</evidence>
<keyword evidence="2" id="KW-1185">Reference proteome</keyword>
<organism evidence="1 2">
    <name type="scientific">Colletotrichum godetiae</name>
    <dbReference type="NCBI Taxonomy" id="1209918"/>
    <lineage>
        <taxon>Eukaryota</taxon>
        <taxon>Fungi</taxon>
        <taxon>Dikarya</taxon>
        <taxon>Ascomycota</taxon>
        <taxon>Pezizomycotina</taxon>
        <taxon>Sordariomycetes</taxon>
        <taxon>Hypocreomycetidae</taxon>
        <taxon>Glomerellales</taxon>
        <taxon>Glomerellaceae</taxon>
        <taxon>Colletotrichum</taxon>
        <taxon>Colletotrichum acutatum species complex</taxon>
    </lineage>
</organism>
<gene>
    <name evidence="1" type="ORF">BDP55DRAFT_78481</name>
</gene>
<comment type="caution">
    <text evidence="1">The sequence shown here is derived from an EMBL/GenBank/DDBJ whole genome shotgun (WGS) entry which is preliminary data.</text>
</comment>
<proteinExistence type="predicted"/>
<protein>
    <submittedName>
        <fullName evidence="1">Uncharacterized protein</fullName>
    </submittedName>
</protein>
<sequence>MKSSKGVSHVARKRVFFPLLVRAFSLVGCFNWKLNITRGDACVLNSEPIHTWSQISKPPDVYGRRNACFKT</sequence>